<proteinExistence type="predicted"/>
<sequence length="133" mass="15107">MKSQRNWWIVLIVVAVLSLTLAGCASLQKNAVKDVEGLLARAGFRQMPADTPQKLAHLKSLPQNKIIHRTRNGNPYIVYADASYCICMYVGNETNLRNYRNLEIQQNENPVELLNQPEIVTGERWSDIWGPSK</sequence>
<dbReference type="AlphaFoldDB" id="A0A8J6T978"/>
<reference evidence="1 2" key="1">
    <citation type="submission" date="2020-08" db="EMBL/GenBank/DDBJ databases">
        <title>Bridging the membrane lipid divide: bacteria of the FCB group superphylum have the potential to synthesize archaeal ether lipids.</title>
        <authorList>
            <person name="Villanueva L."/>
            <person name="Von Meijenfeldt F.A.B."/>
            <person name="Westbye A.B."/>
            <person name="Yadav S."/>
            <person name="Hopmans E.C."/>
            <person name="Dutilh B.E."/>
            <person name="Sinninghe Damste J.S."/>
        </authorList>
    </citation>
    <scope>NUCLEOTIDE SEQUENCE [LARGE SCALE GENOMIC DNA]</scope>
    <source>
        <strain evidence="1">NIOZ-UU27</strain>
    </source>
</reference>
<dbReference type="EMBL" id="JACNJD010000364">
    <property type="protein sequence ID" value="MBC8179259.1"/>
    <property type="molecule type" value="Genomic_DNA"/>
</dbReference>
<gene>
    <name evidence="1" type="ORF">H8E19_17795</name>
</gene>
<accession>A0A8J6T978</accession>
<protein>
    <submittedName>
        <fullName evidence="1">Uncharacterized protein</fullName>
    </submittedName>
</protein>
<comment type="caution">
    <text evidence="1">The sequence shown here is derived from an EMBL/GenBank/DDBJ whole genome shotgun (WGS) entry which is preliminary data.</text>
</comment>
<evidence type="ECO:0000313" key="1">
    <source>
        <dbReference type="EMBL" id="MBC8179259.1"/>
    </source>
</evidence>
<evidence type="ECO:0000313" key="2">
    <source>
        <dbReference type="Proteomes" id="UP000650524"/>
    </source>
</evidence>
<name>A0A8J6T978_9DELT</name>
<dbReference type="PROSITE" id="PS51257">
    <property type="entry name" value="PROKAR_LIPOPROTEIN"/>
    <property type="match status" value="1"/>
</dbReference>
<dbReference type="Proteomes" id="UP000650524">
    <property type="component" value="Unassembled WGS sequence"/>
</dbReference>
<organism evidence="1 2">
    <name type="scientific">Candidatus Desulfacyla euxinica</name>
    <dbReference type="NCBI Taxonomy" id="2841693"/>
    <lineage>
        <taxon>Bacteria</taxon>
        <taxon>Deltaproteobacteria</taxon>
        <taxon>Candidatus Desulfacyla</taxon>
    </lineage>
</organism>